<protein>
    <submittedName>
        <fullName evidence="2">Uncharacterized protein</fullName>
    </submittedName>
</protein>
<comment type="caution">
    <text evidence="2">The sequence shown here is derived from an EMBL/GenBank/DDBJ whole genome shotgun (WGS) entry which is preliminary data.</text>
</comment>
<evidence type="ECO:0000256" key="1">
    <source>
        <dbReference type="SAM" id="MobiDB-lite"/>
    </source>
</evidence>
<dbReference type="RefSeq" id="WP_399655441.1">
    <property type="nucleotide sequence ID" value="NZ_JBITYG010000010.1"/>
</dbReference>
<gene>
    <name evidence="2" type="ORF">ACIGXA_30310</name>
</gene>
<keyword evidence="3" id="KW-1185">Reference proteome</keyword>
<reference evidence="2 3" key="1">
    <citation type="submission" date="2024-10" db="EMBL/GenBank/DDBJ databases">
        <title>The Natural Products Discovery Center: Release of the First 8490 Sequenced Strains for Exploring Actinobacteria Biosynthetic Diversity.</title>
        <authorList>
            <person name="Kalkreuter E."/>
            <person name="Kautsar S.A."/>
            <person name="Yang D."/>
            <person name="Bader C.D."/>
            <person name="Teijaro C.N."/>
            <person name="Fluegel L."/>
            <person name="Davis C.M."/>
            <person name="Simpson J.R."/>
            <person name="Lauterbach L."/>
            <person name="Steele A.D."/>
            <person name="Gui C."/>
            <person name="Meng S."/>
            <person name="Li G."/>
            <person name="Viehrig K."/>
            <person name="Ye F."/>
            <person name="Su P."/>
            <person name="Kiefer A.F."/>
            <person name="Nichols A."/>
            <person name="Cepeda A.J."/>
            <person name="Yan W."/>
            <person name="Fan B."/>
            <person name="Jiang Y."/>
            <person name="Adhikari A."/>
            <person name="Zheng C.-J."/>
            <person name="Schuster L."/>
            <person name="Cowan T.M."/>
            <person name="Smanski M.J."/>
            <person name="Chevrette M.G."/>
            <person name="De Carvalho L.P.S."/>
            <person name="Shen B."/>
        </authorList>
    </citation>
    <scope>NUCLEOTIDE SEQUENCE [LARGE SCALE GENOMIC DNA]</scope>
    <source>
        <strain evidence="2 3">NPDC053399</strain>
    </source>
</reference>
<accession>A0ABW8CG73</accession>
<evidence type="ECO:0000313" key="2">
    <source>
        <dbReference type="EMBL" id="MFI9104817.1"/>
    </source>
</evidence>
<dbReference type="Proteomes" id="UP001614394">
    <property type="component" value="Unassembled WGS sequence"/>
</dbReference>
<sequence>MAAANFCEGEYVTDEAGALGPGVVVRDLGGGLLRVRFERYEATVNTNRLRPATDDETQRVTATATATEEHRASRRAPSGTGAGDHVGHTAER</sequence>
<dbReference type="EMBL" id="JBITYG010000010">
    <property type="protein sequence ID" value="MFI9104817.1"/>
    <property type="molecule type" value="Genomic_DNA"/>
</dbReference>
<name>A0ABW8CG73_9ACTN</name>
<proteinExistence type="predicted"/>
<organism evidence="2 3">
    <name type="scientific">Streptomyces fildesensis</name>
    <dbReference type="NCBI Taxonomy" id="375757"/>
    <lineage>
        <taxon>Bacteria</taxon>
        <taxon>Bacillati</taxon>
        <taxon>Actinomycetota</taxon>
        <taxon>Actinomycetes</taxon>
        <taxon>Kitasatosporales</taxon>
        <taxon>Streptomycetaceae</taxon>
        <taxon>Streptomyces</taxon>
    </lineage>
</organism>
<evidence type="ECO:0000313" key="3">
    <source>
        <dbReference type="Proteomes" id="UP001614394"/>
    </source>
</evidence>
<feature type="region of interest" description="Disordered" evidence="1">
    <location>
        <begin position="49"/>
        <end position="92"/>
    </location>
</feature>